<evidence type="ECO:0000256" key="1">
    <source>
        <dbReference type="ARBA" id="ARBA00004294"/>
    </source>
</evidence>
<dbReference type="AlphaFoldDB" id="A0A9P6QIH0"/>
<dbReference type="PROSITE" id="PS50405">
    <property type="entry name" value="GST_CTER"/>
    <property type="match status" value="1"/>
</dbReference>
<evidence type="ECO:0000256" key="6">
    <source>
        <dbReference type="ARBA" id="ARBA00023128"/>
    </source>
</evidence>
<evidence type="ECO:0000256" key="5">
    <source>
        <dbReference type="ARBA" id="ARBA00022927"/>
    </source>
</evidence>
<dbReference type="EMBL" id="JAAAJB010000023">
    <property type="protein sequence ID" value="KAG0269496.1"/>
    <property type="molecule type" value="Genomic_DNA"/>
</dbReference>
<keyword evidence="4" id="KW-1000">Mitochondrion outer membrane</keyword>
<keyword evidence="3" id="KW-0813">Transport</keyword>
<evidence type="ECO:0000256" key="8">
    <source>
        <dbReference type="SAM" id="Phobius"/>
    </source>
</evidence>
<dbReference type="CDD" id="cd03078">
    <property type="entry name" value="GST_N_Metaxin1_like"/>
    <property type="match status" value="1"/>
</dbReference>
<evidence type="ECO:0000259" key="9">
    <source>
        <dbReference type="PROSITE" id="PS50405"/>
    </source>
</evidence>
<dbReference type="OrthoDB" id="5835136at2759"/>
<dbReference type="GO" id="GO:0015031">
    <property type="term" value="P:protein transport"/>
    <property type="evidence" value="ECO:0007669"/>
    <property type="project" value="UniProtKB-KW"/>
</dbReference>
<dbReference type="SUPFAM" id="SSF47616">
    <property type="entry name" value="GST C-terminal domain-like"/>
    <property type="match status" value="1"/>
</dbReference>
<evidence type="ECO:0000256" key="2">
    <source>
        <dbReference type="ARBA" id="ARBA00009170"/>
    </source>
</evidence>
<dbReference type="GO" id="GO:0001401">
    <property type="term" value="C:SAM complex"/>
    <property type="evidence" value="ECO:0007669"/>
    <property type="project" value="InterPro"/>
</dbReference>
<evidence type="ECO:0000256" key="7">
    <source>
        <dbReference type="ARBA" id="ARBA00023136"/>
    </source>
</evidence>
<evidence type="ECO:0000313" key="10">
    <source>
        <dbReference type="EMBL" id="KAG0269496.1"/>
    </source>
</evidence>
<keyword evidence="6" id="KW-0496">Mitochondrion</keyword>
<comment type="similarity">
    <text evidence="2">Belongs to the metaxin family.</text>
</comment>
<dbReference type="PANTHER" id="PTHR12289">
    <property type="entry name" value="METAXIN RELATED"/>
    <property type="match status" value="1"/>
</dbReference>
<keyword evidence="5" id="KW-0653">Protein transport</keyword>
<feature type="domain" description="GST C-terminal" evidence="9">
    <location>
        <begin position="82"/>
        <end position="255"/>
    </location>
</feature>
<keyword evidence="8" id="KW-0812">Transmembrane</keyword>
<evidence type="ECO:0000256" key="3">
    <source>
        <dbReference type="ARBA" id="ARBA00022448"/>
    </source>
</evidence>
<keyword evidence="8" id="KW-1133">Transmembrane helix</keyword>
<dbReference type="InterPro" id="IPR033468">
    <property type="entry name" value="Metaxin_GST"/>
</dbReference>
<comment type="subcellular location">
    <subcellularLocation>
        <location evidence="1">Mitochondrion outer membrane</location>
    </subcellularLocation>
</comment>
<accession>A0A9P6QIH0</accession>
<reference evidence="10" key="1">
    <citation type="journal article" date="2020" name="Fungal Divers.">
        <title>Resolving the Mortierellaceae phylogeny through synthesis of multi-gene phylogenetics and phylogenomics.</title>
        <authorList>
            <person name="Vandepol N."/>
            <person name="Liber J."/>
            <person name="Desiro A."/>
            <person name="Na H."/>
            <person name="Kennedy M."/>
            <person name="Barry K."/>
            <person name="Grigoriev I.V."/>
            <person name="Miller A.N."/>
            <person name="O'Donnell K."/>
            <person name="Stajich J.E."/>
            <person name="Bonito G."/>
        </authorList>
    </citation>
    <scope>NUCLEOTIDE SEQUENCE</scope>
    <source>
        <strain evidence="10">BC1065</strain>
    </source>
</reference>
<feature type="transmembrane region" description="Helical" evidence="8">
    <location>
        <begin position="304"/>
        <end position="326"/>
    </location>
</feature>
<name>A0A9P6QIH0_9FUNG</name>
<dbReference type="InterPro" id="IPR050931">
    <property type="entry name" value="Mito_Protein_Transport_Metaxin"/>
</dbReference>
<keyword evidence="11" id="KW-1185">Reference proteome</keyword>
<dbReference type="Proteomes" id="UP000807716">
    <property type="component" value="Unassembled WGS sequence"/>
</dbReference>
<dbReference type="Pfam" id="PF10568">
    <property type="entry name" value="Tom37"/>
    <property type="match status" value="1"/>
</dbReference>
<dbReference type="Gene3D" id="1.20.1050.10">
    <property type="match status" value="1"/>
</dbReference>
<dbReference type="Pfam" id="PF17171">
    <property type="entry name" value="GST_C_6"/>
    <property type="match status" value="1"/>
</dbReference>
<dbReference type="InterPro" id="IPR036282">
    <property type="entry name" value="Glutathione-S-Trfase_C_sf"/>
</dbReference>
<dbReference type="GO" id="GO:0007005">
    <property type="term" value="P:mitochondrion organization"/>
    <property type="evidence" value="ECO:0007669"/>
    <property type="project" value="TreeGrafter"/>
</dbReference>
<dbReference type="InterPro" id="IPR019564">
    <property type="entry name" value="Sam37/metaxin_N"/>
</dbReference>
<gene>
    <name evidence="10" type="primary">MTX3</name>
    <name evidence="10" type="ORF">DFQ27_003183</name>
</gene>
<organism evidence="10 11">
    <name type="scientific">Actinomortierella ambigua</name>
    <dbReference type="NCBI Taxonomy" id="1343610"/>
    <lineage>
        <taxon>Eukaryota</taxon>
        <taxon>Fungi</taxon>
        <taxon>Fungi incertae sedis</taxon>
        <taxon>Mucoromycota</taxon>
        <taxon>Mortierellomycotina</taxon>
        <taxon>Mortierellomycetes</taxon>
        <taxon>Mortierellales</taxon>
        <taxon>Mortierellaceae</taxon>
        <taxon>Actinomortierella</taxon>
    </lineage>
</organism>
<dbReference type="PANTHER" id="PTHR12289:SF41">
    <property type="entry name" value="FAILED AXON CONNECTIONS-RELATED"/>
    <property type="match status" value="1"/>
</dbReference>
<dbReference type="InterPro" id="IPR010987">
    <property type="entry name" value="Glutathione-S-Trfase_C-like"/>
</dbReference>
<proteinExistence type="inferred from homology"/>
<sequence>MRELYIWGNAHDLPTTDPQCMVILSYLSIVSDEYKIIECNDPQLSPNGELPMLHDGKNWISGTSRIISYMKKIGYDADEHLTPEQKAKVTAYTALIEDKLNDSILFSWFADSENFLGWTRPTFARLLSFPARYMLPLQLRKNAIRRVEKYGGAIHGHELIDNEKTAIYDNARDCYRALERMLKTQDFFFGDRPCTLDAMAFGYMSLQLFPEIPNPRFAMIITTQYPRLAEFCERMRSECFANLPNPSSPSEESPFFHNIFSAGNQWFRNTFFSPKSVMTSAEEAEEEKTKEKTPEEKDFELKRIYAVTFGVVAMVAYIIVNGLVVIGDEEEEEAQAFNQLPFAAGLTEGISSPVEEVSDDD</sequence>
<evidence type="ECO:0000313" key="11">
    <source>
        <dbReference type="Proteomes" id="UP000807716"/>
    </source>
</evidence>
<evidence type="ECO:0000256" key="4">
    <source>
        <dbReference type="ARBA" id="ARBA00022787"/>
    </source>
</evidence>
<comment type="caution">
    <text evidence="10">The sequence shown here is derived from an EMBL/GenBank/DDBJ whole genome shotgun (WGS) entry which is preliminary data.</text>
</comment>
<protein>
    <submittedName>
        <fullName evidence="10">Metaxin-3</fullName>
    </submittedName>
</protein>
<keyword evidence="7 8" id="KW-0472">Membrane</keyword>